<accession>A0A1L6BYT6</accession>
<dbReference type="RefSeq" id="YP_010013953.1">
    <property type="nucleotide sequence ID" value="NC_053515.1"/>
</dbReference>
<reference evidence="1 2" key="1">
    <citation type="submission" date="2016-11" db="EMBL/GenBank/DDBJ databases">
        <authorList>
            <person name="Brown T."/>
            <person name="Davidson K."/>
            <person name="Doll Z."/>
            <person name="Jansson R."/>
            <person name="Janyszek T."/>
            <person name="Lwin C."/>
            <person name="Patil S."/>
            <person name="Piper J."/>
            <person name="Rajendiran N."/>
            <person name="Rittenhouse N.L."/>
            <person name="Younker T.P."/>
            <person name="Zhang J."/>
            <person name="Garlena R.A."/>
            <person name="Russell D.A."/>
            <person name="Pope W.H."/>
            <person name="Jacobs-Sera D."/>
            <person name="Hatfull G.F."/>
        </authorList>
    </citation>
    <scope>NUCLEOTIDE SEQUENCE [LARGE SCALE GENOMIC DNA]</scope>
</reference>
<keyword evidence="2" id="KW-1185">Reference proteome</keyword>
<protein>
    <submittedName>
        <fullName evidence="1">Uncharacterized protein</fullName>
    </submittedName>
</protein>
<sequence>MSGFHGIPVAGCYTVCEECWAKAFVIARTSGKHQAEVYRELVKQTWEEAHGVRE</sequence>
<dbReference type="Proteomes" id="UP000225965">
    <property type="component" value="Segment"/>
</dbReference>
<name>A0A1L6BYT6_9CAUD</name>
<dbReference type="EMBL" id="KY223999">
    <property type="protein sequence ID" value="APQ42258.1"/>
    <property type="molecule type" value="Genomic_DNA"/>
</dbReference>
<dbReference type="KEGG" id="vg:63210612"/>
<organism evidence="1 2">
    <name type="scientific">Mycobacterium phage MrMagoo</name>
    <dbReference type="NCBI Taxonomy" id="1927020"/>
    <lineage>
        <taxon>Viruses</taxon>
        <taxon>Duplodnaviria</taxon>
        <taxon>Heunggongvirae</taxon>
        <taxon>Uroviricota</taxon>
        <taxon>Caudoviricetes</taxon>
        <taxon>Vilmaviridae</taxon>
        <taxon>Mclasvirinae</taxon>
        <taxon>Reyvirus</taxon>
        <taxon>Reyvirus mrmagoo</taxon>
    </lineage>
</organism>
<proteinExistence type="predicted"/>
<dbReference type="GeneID" id="63210612"/>
<evidence type="ECO:0000313" key="2">
    <source>
        <dbReference type="Proteomes" id="UP000225965"/>
    </source>
</evidence>
<evidence type="ECO:0000313" key="1">
    <source>
        <dbReference type="EMBL" id="APQ42258.1"/>
    </source>
</evidence>
<gene>
    <name evidence="1" type="primary">47</name>
    <name evidence="1" type="ORF">PBI_MRMAGOO_47</name>
</gene>